<evidence type="ECO:0000256" key="1">
    <source>
        <dbReference type="ARBA" id="ARBA00009600"/>
    </source>
</evidence>
<dbReference type="InterPro" id="IPR003774">
    <property type="entry name" value="AlgH-like"/>
</dbReference>
<dbReference type="EMBL" id="CP123584">
    <property type="protein sequence ID" value="WZK89898.1"/>
    <property type="molecule type" value="Genomic_DNA"/>
</dbReference>
<dbReference type="SUPFAM" id="SSF143456">
    <property type="entry name" value="VC0467-like"/>
    <property type="match status" value="1"/>
</dbReference>
<organism evidence="3 4">
    <name type="scientific">Aliisedimentitalea scapharcae</name>
    <dbReference type="NCBI Taxonomy" id="1524259"/>
    <lineage>
        <taxon>Bacteria</taxon>
        <taxon>Pseudomonadati</taxon>
        <taxon>Pseudomonadota</taxon>
        <taxon>Alphaproteobacteria</taxon>
        <taxon>Rhodobacterales</taxon>
        <taxon>Roseobacteraceae</taxon>
        <taxon>Aliisedimentitalea</taxon>
    </lineage>
</organism>
<dbReference type="HAMAP" id="MF_00758">
    <property type="entry name" value="UPF0301"/>
    <property type="match status" value="1"/>
</dbReference>
<protein>
    <recommendedName>
        <fullName evidence="2">UPF0301 protein QEZ52_04950</fullName>
    </recommendedName>
</protein>
<keyword evidence="4" id="KW-1185">Reference proteome</keyword>
<dbReference type="NCBIfam" id="NF001266">
    <property type="entry name" value="PRK00228.1-1"/>
    <property type="match status" value="1"/>
</dbReference>
<evidence type="ECO:0000256" key="2">
    <source>
        <dbReference type="HAMAP-Rule" id="MF_00758"/>
    </source>
</evidence>
<dbReference type="Pfam" id="PF02622">
    <property type="entry name" value="DUF179"/>
    <property type="match status" value="1"/>
</dbReference>
<dbReference type="PANTHER" id="PTHR30327">
    <property type="entry name" value="UNCHARACTERIZED PROTEIN YQGE"/>
    <property type="match status" value="1"/>
</dbReference>
<dbReference type="NCBIfam" id="NF001268">
    <property type="entry name" value="PRK00228.1-4"/>
    <property type="match status" value="1"/>
</dbReference>
<name>A0ABZ2XVI6_9RHOB</name>
<reference evidence="3 4" key="1">
    <citation type="submission" date="2023-04" db="EMBL/GenBank/DDBJ databases">
        <title>Complete genome sequence of Alisedimentitalea scapharcae.</title>
        <authorList>
            <person name="Rong J.-C."/>
            <person name="Yi M.-L."/>
            <person name="Zhao Q."/>
        </authorList>
    </citation>
    <scope>NUCLEOTIDE SEQUENCE [LARGE SCALE GENOMIC DNA]</scope>
    <source>
        <strain evidence="3 4">KCTC 42119</strain>
    </source>
</reference>
<evidence type="ECO:0000313" key="3">
    <source>
        <dbReference type="EMBL" id="WZK89898.1"/>
    </source>
</evidence>
<proteinExistence type="inferred from homology"/>
<evidence type="ECO:0000313" key="4">
    <source>
        <dbReference type="Proteomes" id="UP001623232"/>
    </source>
</evidence>
<dbReference type="Gene3D" id="3.40.1740.10">
    <property type="entry name" value="VC0467-like"/>
    <property type="match status" value="1"/>
</dbReference>
<gene>
    <name evidence="3" type="ORF">QEZ52_04950</name>
</gene>
<comment type="similarity">
    <text evidence="1 2">Belongs to the UPF0301 (AlgH) family.</text>
</comment>
<sequence length="216" mass="23492">MRRFGASLLNSDKQLPDSALIDQATTRRRNQMDLTGKLLIAMPGMGDMRFEHTVIYLCSHSDDGAMGLIVNKAAVDVRLAELLKQLEIKPESEERANLPIHFGGPVETARGFVLHTADYDASLHSMHVDEAFSMTATLDILEDIAAGRGPRKVLMMLGYAGWGPGQLEDEIAKNGWLTTDASQDLVFDVDDNTKWEAALQSLGVDPLSLSGSAGHA</sequence>
<dbReference type="Proteomes" id="UP001623232">
    <property type="component" value="Chromosome"/>
</dbReference>
<dbReference type="PANTHER" id="PTHR30327:SF1">
    <property type="entry name" value="UPF0301 PROTEIN YQGE"/>
    <property type="match status" value="1"/>
</dbReference>
<accession>A0ABZ2XVI6</accession>